<evidence type="ECO:0000313" key="2">
    <source>
        <dbReference type="Proteomes" id="UP000470520"/>
    </source>
</evidence>
<evidence type="ECO:0000313" key="1">
    <source>
        <dbReference type="EMBL" id="NEB92411.1"/>
    </source>
</evidence>
<dbReference type="Proteomes" id="UP000470520">
    <property type="component" value="Unassembled WGS sequence"/>
</dbReference>
<protein>
    <submittedName>
        <fullName evidence="1">Nucleoside triphosphate pyrophosphohydrolase</fullName>
    </submittedName>
</protein>
<organism evidence="1 2">
    <name type="scientific">Streptomyces bauhiniae</name>
    <dbReference type="NCBI Taxonomy" id="2340725"/>
    <lineage>
        <taxon>Bacteria</taxon>
        <taxon>Bacillati</taxon>
        <taxon>Actinomycetota</taxon>
        <taxon>Actinomycetes</taxon>
        <taxon>Kitasatosporales</taxon>
        <taxon>Streptomycetaceae</taxon>
        <taxon>Streptomyces</taxon>
    </lineage>
</organism>
<sequence>MSENTIKLIRDKIPTLAARRGQHLNTRPAGPDDLVPLLRATVLEEAHEVAGAPPEHVLEEAADVLEAVRALTLAHGYTLDELEAVRADKARERGGFTLGLVLEQAVERFRAEHQAPAAKAMVDRCDTEFVGGGQCTKPASHRPPVSDDPCTPHYTADTITDDALEGLYAERARYRAAWQSARDRAQAYGEGILRIVADRETYQRWLKEAEAAHGKAQARIAELEARDTPTWRARAESAEAAIERVRAEIAPYDWERAEFSVRHILAALDGTAP</sequence>
<dbReference type="EMBL" id="JAAGMR010000145">
    <property type="protein sequence ID" value="NEB92411.1"/>
    <property type="molecule type" value="Genomic_DNA"/>
</dbReference>
<proteinExistence type="predicted"/>
<name>A0A7K3QR84_9ACTN</name>
<gene>
    <name evidence="1" type="ORF">G3I21_11895</name>
</gene>
<reference evidence="1 2" key="1">
    <citation type="submission" date="2020-01" db="EMBL/GenBank/DDBJ databases">
        <title>Insect and environment-associated Actinomycetes.</title>
        <authorList>
            <person name="Currrie C."/>
            <person name="Chevrette M."/>
            <person name="Carlson C."/>
            <person name="Stubbendieck R."/>
            <person name="Wendt-Pienkowski E."/>
        </authorList>
    </citation>
    <scope>NUCLEOTIDE SEQUENCE [LARGE SCALE GENOMIC DNA]</scope>
    <source>
        <strain evidence="1 2">SID7754</strain>
    </source>
</reference>
<dbReference type="GO" id="GO:0016787">
    <property type="term" value="F:hydrolase activity"/>
    <property type="evidence" value="ECO:0007669"/>
    <property type="project" value="UniProtKB-KW"/>
</dbReference>
<dbReference type="CDD" id="cd11532">
    <property type="entry name" value="NTP-PPase_COG4997"/>
    <property type="match status" value="1"/>
</dbReference>
<dbReference type="RefSeq" id="WP_164188210.1">
    <property type="nucleotide sequence ID" value="NZ_JAAGMR010000145.1"/>
</dbReference>
<dbReference type="InterPro" id="IPR038735">
    <property type="entry name" value="MSMEG_1276-like_NTP-PPase_dom"/>
</dbReference>
<comment type="caution">
    <text evidence="1">The sequence shown here is derived from an EMBL/GenBank/DDBJ whole genome shotgun (WGS) entry which is preliminary data.</text>
</comment>
<accession>A0A7K3QR84</accession>
<dbReference type="AlphaFoldDB" id="A0A7K3QR84"/>
<keyword evidence="1" id="KW-0378">Hydrolase</keyword>